<keyword evidence="1" id="KW-0378">Hydrolase</keyword>
<dbReference type="Proteomes" id="UP000290498">
    <property type="component" value="Segment"/>
</dbReference>
<evidence type="ECO:0000259" key="2">
    <source>
        <dbReference type="Pfam" id="PF08722"/>
    </source>
</evidence>
<dbReference type="EMBL" id="MK234886">
    <property type="protein sequence ID" value="QAU03624.1"/>
    <property type="molecule type" value="Genomic_DNA"/>
</dbReference>
<protein>
    <recommendedName>
        <fullName evidence="1">Head completion nuclease</fullName>
        <ecNumber evidence="1">3.1.-.-</ecNumber>
    </recommendedName>
</protein>
<dbReference type="InterPro" id="IPR046390">
    <property type="entry name" value="NUCL_HEAD_T4"/>
</dbReference>
<dbReference type="GO" id="GO:0004519">
    <property type="term" value="F:endonuclease activity"/>
    <property type="evidence" value="ECO:0007669"/>
    <property type="project" value="UniProtKB-UniRule"/>
</dbReference>
<feature type="active site" evidence="1">
    <location>
        <position position="53"/>
    </location>
</feature>
<feature type="domain" description="TnsA endonuclease N-terminal" evidence="2">
    <location>
        <begin position="63"/>
        <end position="163"/>
    </location>
</feature>
<feature type="active site" evidence="1">
    <location>
        <position position="108"/>
    </location>
</feature>
<accession>A0A410T520</accession>
<dbReference type="InterPro" id="IPR014833">
    <property type="entry name" value="TnsA_N"/>
</dbReference>
<proteinExistence type="inferred from homology"/>
<dbReference type="GO" id="GO:0004527">
    <property type="term" value="F:exonuclease activity"/>
    <property type="evidence" value="ECO:0007669"/>
    <property type="project" value="UniProtKB-UniRule"/>
</dbReference>
<dbReference type="EC" id="3.1.-.-" evidence="1"/>
<evidence type="ECO:0000313" key="4">
    <source>
        <dbReference type="Proteomes" id="UP000290498"/>
    </source>
</evidence>
<organism evidence="3 4">
    <name type="scientific">Escherichia phage AnYang</name>
    <dbReference type="NCBI Taxonomy" id="2499909"/>
    <lineage>
        <taxon>Viruses</taxon>
        <taxon>Duplodnaviria</taxon>
        <taxon>Heunggongvirae</taxon>
        <taxon>Uroviricota</taxon>
        <taxon>Caudoviricetes</taxon>
        <taxon>Pantevenvirales</taxon>
        <taxon>Straboviridae</taxon>
        <taxon>Tevenvirinae</taxon>
        <taxon>Dhakavirus</taxon>
        <taxon>Dhakavirus anyang</taxon>
    </lineage>
</organism>
<comment type="function">
    <text evidence="1">During phage morphogenesis, plays an essential role in the head-tail joining step. The associated nuclease activity is essential for morphogenesis, possibly by cleaving packaged DNA to enable the joining of heads to tails. Displays both exo- and endonuclease activity.</text>
</comment>
<comment type="similarity">
    <text evidence="1">Belongs to the Caudovirales head completion nuclease family.</text>
</comment>
<dbReference type="GeneID" id="65117986"/>
<dbReference type="KEGG" id="vg:65117986"/>
<evidence type="ECO:0000256" key="1">
    <source>
        <dbReference type="HAMAP-Rule" id="MF_04160"/>
    </source>
</evidence>
<feature type="active site" evidence="1">
    <location>
        <position position="92"/>
    </location>
</feature>
<keyword evidence="1" id="KW-0255">Endonuclease</keyword>
<keyword evidence="4" id="KW-1185">Reference proteome</keyword>
<keyword evidence="1" id="KW-0269">Exonuclease</keyword>
<evidence type="ECO:0000313" key="3">
    <source>
        <dbReference type="EMBL" id="QAU03624.1"/>
    </source>
</evidence>
<dbReference type="Gene3D" id="3.40.91.30">
    <property type="match status" value="1"/>
</dbReference>
<name>A0A410T520_9CAUD</name>
<dbReference type="RefSeq" id="YP_010100292.1">
    <property type="nucleotide sequence ID" value="NC_055782.1"/>
</dbReference>
<dbReference type="Pfam" id="PF08722">
    <property type="entry name" value="Tn7_TnsA-like_N"/>
    <property type="match status" value="1"/>
</dbReference>
<sequence length="173" mass="20464">MGSKNEKSIGPPSINNINIYKEATMAYSGKFKPTNLQKYKGDWKKIQYRSSWEAWFMRWLDNHPNVVQWNSEEVVIPYFCNAEGKKRRYFMDFWVKFDTGQQFFFEVKPFKETHAPAVPVKMTTAAKKRYINEHYTWSVNTDKWKAAKATADKMGITFRLITEHSLKKLGWKG</sequence>
<dbReference type="HAMAP" id="MF_04160">
    <property type="entry name" value="NUCL_HEAD_T4"/>
    <property type="match status" value="1"/>
</dbReference>
<reference evidence="3 4" key="1">
    <citation type="submission" date="2018-11" db="EMBL/GenBank/DDBJ databases">
        <authorList>
            <person name="Ji L."/>
        </authorList>
    </citation>
    <scope>NUCLEOTIDE SEQUENCE [LARGE SCALE GENOMIC DNA]</scope>
</reference>
<keyword evidence="1" id="KW-0540">Nuclease</keyword>